<evidence type="ECO:0000256" key="7">
    <source>
        <dbReference type="SAM" id="Phobius"/>
    </source>
</evidence>
<dbReference type="PANTHER" id="PTHR42770">
    <property type="entry name" value="AMINO ACID TRANSPORTER-RELATED"/>
    <property type="match status" value="1"/>
</dbReference>
<evidence type="ECO:0000313" key="8">
    <source>
        <dbReference type="EMBL" id="KRM78650.1"/>
    </source>
</evidence>
<reference evidence="8 9" key="1">
    <citation type="journal article" date="2015" name="Genome Announc.">
        <title>Expanding the biotechnology potential of lactobacilli through comparative genomics of 213 strains and associated genera.</title>
        <authorList>
            <person name="Sun Z."/>
            <person name="Harris H.M."/>
            <person name="McCann A."/>
            <person name="Guo C."/>
            <person name="Argimon S."/>
            <person name="Zhang W."/>
            <person name="Yang X."/>
            <person name="Jeffery I.B."/>
            <person name="Cooney J.C."/>
            <person name="Kagawa T.F."/>
            <person name="Liu W."/>
            <person name="Song Y."/>
            <person name="Salvetti E."/>
            <person name="Wrobel A."/>
            <person name="Rasinkangas P."/>
            <person name="Parkhill J."/>
            <person name="Rea M.C."/>
            <person name="O'Sullivan O."/>
            <person name="Ritari J."/>
            <person name="Douillard F.P."/>
            <person name="Paul Ross R."/>
            <person name="Yang R."/>
            <person name="Briner A.E."/>
            <person name="Felis G.E."/>
            <person name="de Vos W.M."/>
            <person name="Barrangou R."/>
            <person name="Klaenhammer T.R."/>
            <person name="Caufield P.W."/>
            <person name="Cui Y."/>
            <person name="Zhang H."/>
            <person name="O'Toole P.W."/>
        </authorList>
    </citation>
    <scope>NUCLEOTIDE SEQUENCE [LARGE SCALE GENOMIC DNA]</scope>
    <source>
        <strain evidence="8 9">DSM 20335</strain>
    </source>
</reference>
<keyword evidence="3" id="KW-1003">Cell membrane</keyword>
<comment type="subcellular location">
    <subcellularLocation>
        <location evidence="1">Cell membrane</location>
        <topology evidence="1">Multi-pass membrane protein</topology>
    </subcellularLocation>
</comment>
<feature type="transmembrane region" description="Helical" evidence="7">
    <location>
        <begin position="323"/>
        <end position="344"/>
    </location>
</feature>
<dbReference type="PATRIC" id="fig|1423738.3.peg.394"/>
<dbReference type="Gene3D" id="1.20.1740.10">
    <property type="entry name" value="Amino acid/polyamine transporter I"/>
    <property type="match status" value="1"/>
</dbReference>
<feature type="transmembrane region" description="Helical" evidence="7">
    <location>
        <begin position="246"/>
        <end position="266"/>
    </location>
</feature>
<dbReference type="GO" id="GO:0005886">
    <property type="term" value="C:plasma membrane"/>
    <property type="evidence" value="ECO:0007669"/>
    <property type="project" value="UniProtKB-SubCell"/>
</dbReference>
<evidence type="ECO:0000256" key="3">
    <source>
        <dbReference type="ARBA" id="ARBA00022475"/>
    </source>
</evidence>
<protein>
    <submittedName>
        <fullName evidence="8">Inner membrane transporter YjeM</fullName>
    </submittedName>
</protein>
<keyword evidence="9" id="KW-1185">Reference proteome</keyword>
<feature type="transmembrane region" description="Helical" evidence="7">
    <location>
        <begin position="12"/>
        <end position="34"/>
    </location>
</feature>
<feature type="transmembrane region" description="Helical" evidence="7">
    <location>
        <begin position="40"/>
        <end position="59"/>
    </location>
</feature>
<dbReference type="NCBIfam" id="NF011775">
    <property type="entry name" value="PRK15238.1"/>
    <property type="match status" value="1"/>
</dbReference>
<organism evidence="8 9">
    <name type="scientific">Lapidilactobacillus dextrinicus DSM 20335</name>
    <dbReference type="NCBI Taxonomy" id="1423738"/>
    <lineage>
        <taxon>Bacteria</taxon>
        <taxon>Bacillati</taxon>
        <taxon>Bacillota</taxon>
        <taxon>Bacilli</taxon>
        <taxon>Lactobacillales</taxon>
        <taxon>Lactobacillaceae</taxon>
        <taxon>Lapidilactobacillus</taxon>
    </lineage>
</organism>
<dbReference type="GO" id="GO:0022857">
    <property type="term" value="F:transmembrane transporter activity"/>
    <property type="evidence" value="ECO:0007669"/>
    <property type="project" value="InterPro"/>
</dbReference>
<feature type="transmembrane region" description="Helical" evidence="7">
    <location>
        <begin position="434"/>
        <end position="456"/>
    </location>
</feature>
<proteinExistence type="predicted"/>
<keyword evidence="2" id="KW-0813">Transport</keyword>
<feature type="transmembrane region" description="Helical" evidence="7">
    <location>
        <begin position="163"/>
        <end position="185"/>
    </location>
</feature>
<dbReference type="EMBL" id="AYYK01000013">
    <property type="protein sequence ID" value="KRM78650.1"/>
    <property type="molecule type" value="Genomic_DNA"/>
</dbReference>
<dbReference type="AlphaFoldDB" id="A0A0R2BHH5"/>
<evidence type="ECO:0000256" key="5">
    <source>
        <dbReference type="ARBA" id="ARBA00022989"/>
    </source>
</evidence>
<comment type="caution">
    <text evidence="8">The sequence shown here is derived from an EMBL/GenBank/DDBJ whole genome shotgun (WGS) entry which is preliminary data.</text>
</comment>
<dbReference type="PANTHER" id="PTHR42770:SF15">
    <property type="entry name" value="GLUTAMATE_GAMMA-AMINOBUTYRATE ANTIPORTER-RELATED"/>
    <property type="match status" value="1"/>
</dbReference>
<dbReference type="STRING" id="1423738.FC84_GL000385"/>
<keyword evidence="4 7" id="KW-0812">Transmembrane</keyword>
<feature type="transmembrane region" description="Helical" evidence="7">
    <location>
        <begin position="391"/>
        <end position="414"/>
    </location>
</feature>
<keyword evidence="6 7" id="KW-0472">Membrane</keyword>
<dbReference type="PIRSF" id="PIRSF006060">
    <property type="entry name" value="AA_transporter"/>
    <property type="match status" value="1"/>
</dbReference>
<evidence type="ECO:0000256" key="2">
    <source>
        <dbReference type="ARBA" id="ARBA00022448"/>
    </source>
</evidence>
<feature type="transmembrane region" description="Helical" evidence="7">
    <location>
        <begin position="134"/>
        <end position="151"/>
    </location>
</feature>
<dbReference type="InterPro" id="IPR002293">
    <property type="entry name" value="AA/rel_permease1"/>
</dbReference>
<feature type="transmembrane region" description="Helical" evidence="7">
    <location>
        <begin position="205"/>
        <end position="225"/>
    </location>
</feature>
<keyword evidence="5 7" id="KW-1133">Transmembrane helix</keyword>
<evidence type="ECO:0000256" key="6">
    <source>
        <dbReference type="ARBA" id="ARBA00023136"/>
    </source>
</evidence>
<gene>
    <name evidence="8" type="ORF">FC84_GL000385</name>
</gene>
<dbReference type="Pfam" id="PF13520">
    <property type="entry name" value="AA_permease_2"/>
    <property type="match status" value="1"/>
</dbReference>
<evidence type="ECO:0000313" key="9">
    <source>
        <dbReference type="Proteomes" id="UP000051813"/>
    </source>
</evidence>
<name>A0A0R2BHH5_9LACO</name>
<accession>A0A0R2BHH5</accession>
<sequence length="498" mass="54547">MSDSSKGGMTLIALTMMIFTTIFGFANGPVAFYLMGYGSIVFYVLAAITFFIPYALMMAEYGSAIHGGNSGMYKWLEVSVGPRFAFIGTFMWFASYVIWMVSTSSKVWIPFTTAFAGHDLTQSLGLGGLSSTQVVGLLACLWIIMVTFVSMRGVKSIVRITSLGGLAVTSLNVVLILISAIILFFNHGQLAQPLTHIMHSPNPTYQSPVGMLSFAVFAIFAYGGIEAVGSMVDKTKNAEKNFPRGIILSALIMSVVYALAIFLWGVSTNWKAVLGTDSTNLGNITYVMMNNLGYEFGKAIGVQTATAVTIGNWFARYTGIGMFLAYSGGFFTLVYSPLKTLVLGTSKKLWPKNFTKLNKNGMPSMAMWVQCFIVVAIVLIASFAMPDSSSFYNVLTLMANVSMTLPNLFLIYAFPKFKAKKDLERPFEVYKSQAWTNIISVVVFMIVLLANVFTIIQPVIDGQGFHDTIWMIAGPLGFGLLAAILYQSYVNRTKKEKN</sequence>
<dbReference type="InterPro" id="IPR050367">
    <property type="entry name" value="APC_superfamily"/>
</dbReference>
<feature type="transmembrane region" description="Helical" evidence="7">
    <location>
        <begin position="365"/>
        <end position="385"/>
    </location>
</feature>
<dbReference type="Proteomes" id="UP000051813">
    <property type="component" value="Unassembled WGS sequence"/>
</dbReference>
<evidence type="ECO:0000256" key="1">
    <source>
        <dbReference type="ARBA" id="ARBA00004651"/>
    </source>
</evidence>
<feature type="transmembrane region" description="Helical" evidence="7">
    <location>
        <begin position="468"/>
        <end position="489"/>
    </location>
</feature>
<dbReference type="OrthoDB" id="92719at2"/>
<evidence type="ECO:0000256" key="4">
    <source>
        <dbReference type="ARBA" id="ARBA00022692"/>
    </source>
</evidence>
<feature type="transmembrane region" description="Helical" evidence="7">
    <location>
        <begin position="80"/>
        <end position="101"/>
    </location>
</feature>